<evidence type="ECO:0000313" key="4">
    <source>
        <dbReference type="Proteomes" id="UP000016935"/>
    </source>
</evidence>
<dbReference type="AlphaFoldDB" id="R0IQT7"/>
<protein>
    <recommendedName>
        <fullName evidence="2">Rhodopsin domain-containing protein</fullName>
    </recommendedName>
</protein>
<reference evidence="3 4" key="1">
    <citation type="journal article" date="2012" name="PLoS Pathog.">
        <title>Diverse lifestyles and strategies of plant pathogenesis encoded in the genomes of eighteen Dothideomycetes fungi.</title>
        <authorList>
            <person name="Ohm R.A."/>
            <person name="Feau N."/>
            <person name="Henrissat B."/>
            <person name="Schoch C.L."/>
            <person name="Horwitz B.A."/>
            <person name="Barry K.W."/>
            <person name="Condon B.J."/>
            <person name="Copeland A.C."/>
            <person name="Dhillon B."/>
            <person name="Glaser F."/>
            <person name="Hesse C.N."/>
            <person name="Kosti I."/>
            <person name="LaButti K."/>
            <person name="Lindquist E.A."/>
            <person name="Lucas S."/>
            <person name="Salamov A.A."/>
            <person name="Bradshaw R.E."/>
            <person name="Ciuffetti L."/>
            <person name="Hamelin R.C."/>
            <person name="Kema G.H.J."/>
            <person name="Lawrence C."/>
            <person name="Scott J.A."/>
            <person name="Spatafora J.W."/>
            <person name="Turgeon B.G."/>
            <person name="de Wit P.J.G.M."/>
            <person name="Zhong S."/>
            <person name="Goodwin S.B."/>
            <person name="Grigoriev I.V."/>
        </authorList>
    </citation>
    <scope>NUCLEOTIDE SEQUENCE [LARGE SCALE GENOMIC DNA]</scope>
    <source>
        <strain evidence="4">28A</strain>
    </source>
</reference>
<keyword evidence="1" id="KW-0812">Transmembrane</keyword>
<feature type="transmembrane region" description="Helical" evidence="1">
    <location>
        <begin position="50"/>
        <end position="74"/>
    </location>
</feature>
<dbReference type="OrthoDB" id="3918601at2759"/>
<keyword evidence="1" id="KW-0472">Membrane</keyword>
<dbReference type="EMBL" id="KB908592">
    <property type="protein sequence ID" value="EOA87066.1"/>
    <property type="molecule type" value="Genomic_DNA"/>
</dbReference>
<keyword evidence="4" id="KW-1185">Reference proteome</keyword>
<accession>R0IQT7</accession>
<evidence type="ECO:0000256" key="1">
    <source>
        <dbReference type="SAM" id="Phobius"/>
    </source>
</evidence>
<dbReference type="PANTHER" id="PTHR38794">
    <property type="entry name" value="INTEGRAL MEMBRANE PROTEIN"/>
    <property type="match status" value="1"/>
</dbReference>
<feature type="transmembrane region" description="Helical" evidence="1">
    <location>
        <begin position="128"/>
        <end position="150"/>
    </location>
</feature>
<feature type="transmembrane region" description="Helical" evidence="1">
    <location>
        <begin position="94"/>
        <end position="116"/>
    </location>
</feature>
<dbReference type="RefSeq" id="XP_008025588.1">
    <property type="nucleotide sequence ID" value="XM_008027397.1"/>
</dbReference>
<dbReference type="Proteomes" id="UP000016935">
    <property type="component" value="Unassembled WGS sequence"/>
</dbReference>
<feature type="transmembrane region" description="Helical" evidence="1">
    <location>
        <begin position="180"/>
        <end position="199"/>
    </location>
</feature>
<proteinExistence type="predicted"/>
<dbReference type="Pfam" id="PF20684">
    <property type="entry name" value="Fung_rhodopsin"/>
    <property type="match status" value="1"/>
</dbReference>
<evidence type="ECO:0000259" key="2">
    <source>
        <dbReference type="Pfam" id="PF20684"/>
    </source>
</evidence>
<keyword evidence="1" id="KW-1133">Transmembrane helix</keyword>
<evidence type="ECO:0000313" key="3">
    <source>
        <dbReference type="EMBL" id="EOA87066.1"/>
    </source>
</evidence>
<feature type="transmembrane region" description="Helical" evidence="1">
    <location>
        <begin position="20"/>
        <end position="38"/>
    </location>
</feature>
<organism evidence="3 4">
    <name type="scientific">Exserohilum turcicum (strain 28A)</name>
    <name type="common">Northern leaf blight fungus</name>
    <name type="synonym">Setosphaeria turcica</name>
    <dbReference type="NCBI Taxonomy" id="671987"/>
    <lineage>
        <taxon>Eukaryota</taxon>
        <taxon>Fungi</taxon>
        <taxon>Dikarya</taxon>
        <taxon>Ascomycota</taxon>
        <taxon>Pezizomycotina</taxon>
        <taxon>Dothideomycetes</taxon>
        <taxon>Pleosporomycetidae</taxon>
        <taxon>Pleosporales</taxon>
        <taxon>Pleosporineae</taxon>
        <taxon>Pleosporaceae</taxon>
        <taxon>Exserohilum</taxon>
    </lineage>
</organism>
<sequence>MDNAKRPAFREGRAAPLIQILAWLFLAFSTLSIIAHFATKKFLSRPFIKADFILLAALLLAIGQTVTFLCRAGQAIGNSQADLSGETIMQAWKAFYIGELLSILTIVAAKGVLLIPFTTITPVVKHRINMYTTCVVTVLWGLSAVLLIAFQCPSPQRWDITNSECIDIRAVRTYNATMNIMTDLALATVPTLMVIPLQINSRTRLILLAGFWSRLIVVIASVVQIVFIRTLFTYNDLLYCIWPVVVCGQIVQVTSIMTSTIPFLKPFLLSLESSLALTGKAVHVLSYISIDTQQSYTARADKQNSIWVRTDFQVQGEPSLELPKLGRD</sequence>
<dbReference type="PANTHER" id="PTHR38794:SF1">
    <property type="entry name" value="INTEGRAL MEMBRANE PROTEIN"/>
    <property type="match status" value="1"/>
</dbReference>
<dbReference type="InterPro" id="IPR049326">
    <property type="entry name" value="Rhodopsin_dom_fungi"/>
</dbReference>
<feature type="domain" description="Rhodopsin" evidence="2">
    <location>
        <begin position="37"/>
        <end position="268"/>
    </location>
</feature>
<name>R0IQT7_EXST2</name>
<feature type="transmembrane region" description="Helical" evidence="1">
    <location>
        <begin position="241"/>
        <end position="264"/>
    </location>
</feature>
<feature type="transmembrane region" description="Helical" evidence="1">
    <location>
        <begin position="206"/>
        <end position="229"/>
    </location>
</feature>
<dbReference type="HOGENOM" id="CLU_036632_5_0_1"/>
<dbReference type="GeneID" id="19397335"/>
<gene>
    <name evidence="3" type="ORF">SETTUDRAFT_153826</name>
</gene>
<reference evidence="3 4" key="2">
    <citation type="journal article" date="2013" name="PLoS Genet.">
        <title>Comparative genome structure, secondary metabolite, and effector coding capacity across Cochliobolus pathogens.</title>
        <authorList>
            <person name="Condon B.J."/>
            <person name="Leng Y."/>
            <person name="Wu D."/>
            <person name="Bushley K.E."/>
            <person name="Ohm R.A."/>
            <person name="Otillar R."/>
            <person name="Martin J."/>
            <person name="Schackwitz W."/>
            <person name="Grimwood J."/>
            <person name="MohdZainudin N."/>
            <person name="Xue C."/>
            <person name="Wang R."/>
            <person name="Manning V.A."/>
            <person name="Dhillon B."/>
            <person name="Tu Z.J."/>
            <person name="Steffenson B.J."/>
            <person name="Salamov A."/>
            <person name="Sun H."/>
            <person name="Lowry S."/>
            <person name="LaButti K."/>
            <person name="Han J."/>
            <person name="Copeland A."/>
            <person name="Lindquist E."/>
            <person name="Barry K."/>
            <person name="Schmutz J."/>
            <person name="Baker S.E."/>
            <person name="Ciuffetti L.M."/>
            <person name="Grigoriev I.V."/>
            <person name="Zhong S."/>
            <person name="Turgeon B.G."/>
        </authorList>
    </citation>
    <scope>NUCLEOTIDE SEQUENCE [LARGE SCALE GENOMIC DNA]</scope>
    <source>
        <strain evidence="4">28A</strain>
    </source>
</reference>